<keyword evidence="2" id="KW-1185">Reference proteome</keyword>
<evidence type="ECO:0000313" key="3">
    <source>
        <dbReference type="WBParaSite" id="MhA1_Contig64.frz3.gene13"/>
    </source>
</evidence>
<dbReference type="Proteomes" id="UP000095281">
    <property type="component" value="Unplaced"/>
</dbReference>
<feature type="compositionally biased region" description="Acidic residues" evidence="1">
    <location>
        <begin position="107"/>
        <end position="117"/>
    </location>
</feature>
<evidence type="ECO:0000313" key="2">
    <source>
        <dbReference type="Proteomes" id="UP000095281"/>
    </source>
</evidence>
<feature type="compositionally biased region" description="Basic residues" evidence="1">
    <location>
        <begin position="43"/>
        <end position="56"/>
    </location>
</feature>
<accession>A0A1I8BU98</accession>
<feature type="compositionally biased region" description="Basic and acidic residues" evidence="1">
    <location>
        <begin position="27"/>
        <end position="42"/>
    </location>
</feature>
<protein>
    <submittedName>
        <fullName evidence="3">Uncharacterized protein</fullName>
    </submittedName>
</protein>
<organism evidence="2 3">
    <name type="scientific">Meloidogyne hapla</name>
    <name type="common">Root-knot nematode worm</name>
    <dbReference type="NCBI Taxonomy" id="6305"/>
    <lineage>
        <taxon>Eukaryota</taxon>
        <taxon>Metazoa</taxon>
        <taxon>Ecdysozoa</taxon>
        <taxon>Nematoda</taxon>
        <taxon>Chromadorea</taxon>
        <taxon>Rhabditida</taxon>
        <taxon>Tylenchina</taxon>
        <taxon>Tylenchomorpha</taxon>
        <taxon>Tylenchoidea</taxon>
        <taxon>Meloidogynidae</taxon>
        <taxon>Meloidogyninae</taxon>
        <taxon>Meloidogyne</taxon>
    </lineage>
</organism>
<reference evidence="3" key="1">
    <citation type="submission" date="2016-11" db="UniProtKB">
        <authorList>
            <consortium name="WormBaseParasite"/>
        </authorList>
    </citation>
    <scope>IDENTIFICATION</scope>
</reference>
<feature type="compositionally biased region" description="Gly residues" evidence="1">
    <location>
        <begin position="136"/>
        <end position="167"/>
    </location>
</feature>
<proteinExistence type="predicted"/>
<feature type="region of interest" description="Disordered" evidence="1">
    <location>
        <begin position="107"/>
        <end position="167"/>
    </location>
</feature>
<name>A0A1I8BU98_MELHA</name>
<dbReference type="AlphaFoldDB" id="A0A1I8BU98"/>
<feature type="compositionally biased region" description="Low complexity" evidence="1">
    <location>
        <begin position="57"/>
        <end position="66"/>
    </location>
</feature>
<dbReference type="WBParaSite" id="MhA1_Contig64.frz3.gene13">
    <property type="protein sequence ID" value="MhA1_Contig64.frz3.gene13"/>
    <property type="gene ID" value="MhA1_Contig64.frz3.gene13"/>
</dbReference>
<sequence length="362" mass="39762">MDRFQFQWESYKNTGELKLQEMPIYGQKDENKEENKIVDEGKKNKKKKNKKNKQNKKQNFNDPNNKYIVLSELNEEKEQKIFEKENKTEITKGKEILLENEDECNEVCEEEEEETNEVNDVSKSLETNRKVRGRSLKGGGGGGHGGGGGGHGGGGRGGSFGGGKGGGGGSKGFSGGKGAKGYTGGSYEGYGYGRSPGSTKGYYGTPYYGGRSGPYFYPYYFPYGGYYVGDSNPSSTDDRGCCCAKHTVTIVLTMMLAFTAMSPGVQMGCRIYPDLGHSMYSLPNCVLDTKSNSTGPPIYKCDFSAAYRVGSKKFHKQMEKGPFQLLCPTGKDGKTEVLVESNATCNIDEKRLCHLSFDKKMH</sequence>
<evidence type="ECO:0000256" key="1">
    <source>
        <dbReference type="SAM" id="MobiDB-lite"/>
    </source>
</evidence>
<feature type="region of interest" description="Disordered" evidence="1">
    <location>
        <begin position="17"/>
        <end position="66"/>
    </location>
</feature>